<reference evidence="12 13" key="1">
    <citation type="journal article" date="2016" name="Mol. Biol. Evol.">
        <title>Genome-Wide Survey of Gut Fungi (Harpellales) Reveals the First Horizontally Transferred Ubiquitin Gene from a Mosquito Host.</title>
        <authorList>
            <person name="Wang Y."/>
            <person name="White M.M."/>
            <person name="Kvist S."/>
            <person name="Moncalvo J.M."/>
        </authorList>
    </citation>
    <scope>NUCLEOTIDE SEQUENCE [LARGE SCALE GENOMIC DNA]</scope>
    <source>
        <strain evidence="12 13">ALG-7-W6</strain>
    </source>
</reference>
<keyword evidence="6 11" id="KW-1133">Transmembrane helix</keyword>
<comment type="similarity">
    <text evidence="2 10">Belongs to the mitochondrial carrier (TC 2.A.29) family.</text>
</comment>
<comment type="subcellular location">
    <subcellularLocation>
        <location evidence="1">Mitochondrion membrane</location>
        <topology evidence="1">Multi-pass membrane protein</topology>
    </subcellularLocation>
</comment>
<feature type="transmembrane region" description="Helical" evidence="11">
    <location>
        <begin position="202"/>
        <end position="223"/>
    </location>
</feature>
<dbReference type="InterPro" id="IPR002067">
    <property type="entry name" value="MCP"/>
</dbReference>
<evidence type="ECO:0000256" key="10">
    <source>
        <dbReference type="RuleBase" id="RU000488"/>
    </source>
</evidence>
<evidence type="ECO:0000256" key="8">
    <source>
        <dbReference type="ARBA" id="ARBA00023136"/>
    </source>
</evidence>
<proteinExistence type="inferred from homology"/>
<dbReference type="PROSITE" id="PS50920">
    <property type="entry name" value="SOLCAR"/>
    <property type="match status" value="3"/>
</dbReference>
<evidence type="ECO:0000256" key="3">
    <source>
        <dbReference type="ARBA" id="ARBA00022448"/>
    </source>
</evidence>
<evidence type="ECO:0000256" key="5">
    <source>
        <dbReference type="ARBA" id="ARBA00022737"/>
    </source>
</evidence>
<dbReference type="AlphaFoldDB" id="A0A1R0GMG0"/>
<evidence type="ECO:0000256" key="9">
    <source>
        <dbReference type="PROSITE-ProRule" id="PRU00282"/>
    </source>
</evidence>
<organism evidence="12 13">
    <name type="scientific">Smittium mucronatum</name>
    <dbReference type="NCBI Taxonomy" id="133383"/>
    <lineage>
        <taxon>Eukaryota</taxon>
        <taxon>Fungi</taxon>
        <taxon>Fungi incertae sedis</taxon>
        <taxon>Zoopagomycota</taxon>
        <taxon>Kickxellomycotina</taxon>
        <taxon>Harpellomycetes</taxon>
        <taxon>Harpellales</taxon>
        <taxon>Legeriomycetaceae</taxon>
        <taxon>Smittium</taxon>
    </lineage>
</organism>
<feature type="repeat" description="Solcar" evidence="9">
    <location>
        <begin position="101"/>
        <end position="188"/>
    </location>
</feature>
<keyword evidence="8 9" id="KW-0472">Membrane</keyword>
<evidence type="ECO:0000256" key="11">
    <source>
        <dbReference type="SAM" id="Phobius"/>
    </source>
</evidence>
<accession>A0A1R0GMG0</accession>
<keyword evidence="3 10" id="KW-0813">Transport</keyword>
<dbReference type="OrthoDB" id="448427at2759"/>
<dbReference type="Gene3D" id="1.50.40.10">
    <property type="entry name" value="Mitochondrial carrier domain"/>
    <property type="match status" value="1"/>
</dbReference>
<dbReference type="STRING" id="133383.A0A1R0GMG0"/>
<protein>
    <submittedName>
        <fullName evidence="12">Mitochondrial dicarboxylate transporter</fullName>
    </submittedName>
</protein>
<dbReference type="GO" id="GO:0031966">
    <property type="term" value="C:mitochondrial membrane"/>
    <property type="evidence" value="ECO:0007669"/>
    <property type="project" value="UniProtKB-SubCell"/>
</dbReference>
<dbReference type="PRINTS" id="PR00784">
    <property type="entry name" value="MTUNCOUPLING"/>
</dbReference>
<name>A0A1R0GMG0_9FUNG</name>
<evidence type="ECO:0000256" key="2">
    <source>
        <dbReference type="ARBA" id="ARBA00006375"/>
    </source>
</evidence>
<feature type="repeat" description="Solcar" evidence="9">
    <location>
        <begin position="198"/>
        <end position="283"/>
    </location>
</feature>
<dbReference type="PANTHER" id="PTHR45618">
    <property type="entry name" value="MITOCHONDRIAL DICARBOXYLATE CARRIER-RELATED"/>
    <property type="match status" value="1"/>
</dbReference>
<dbReference type="InterPro" id="IPR050391">
    <property type="entry name" value="Mito_Metabolite_Transporter"/>
</dbReference>
<feature type="transmembrane region" description="Helical" evidence="11">
    <location>
        <begin position="160"/>
        <end position="182"/>
    </location>
</feature>
<evidence type="ECO:0000256" key="4">
    <source>
        <dbReference type="ARBA" id="ARBA00022692"/>
    </source>
</evidence>
<evidence type="ECO:0000256" key="7">
    <source>
        <dbReference type="ARBA" id="ARBA00023128"/>
    </source>
</evidence>
<evidence type="ECO:0000313" key="12">
    <source>
        <dbReference type="EMBL" id="OLY78066.1"/>
    </source>
</evidence>
<dbReference type="PROSITE" id="PS51257">
    <property type="entry name" value="PROKAR_LIPOPROTEIN"/>
    <property type="match status" value="1"/>
</dbReference>
<dbReference type="InterPro" id="IPR023395">
    <property type="entry name" value="MCP_dom_sf"/>
</dbReference>
<evidence type="ECO:0000256" key="6">
    <source>
        <dbReference type="ARBA" id="ARBA00022989"/>
    </source>
</evidence>
<dbReference type="Pfam" id="PF00153">
    <property type="entry name" value="Mito_carr"/>
    <property type="match status" value="3"/>
</dbReference>
<keyword evidence="13" id="KW-1185">Reference proteome</keyword>
<keyword evidence="4 9" id="KW-0812">Transmembrane</keyword>
<dbReference type="SUPFAM" id="SSF103506">
    <property type="entry name" value="Mitochondrial carrier"/>
    <property type="match status" value="1"/>
</dbReference>
<evidence type="ECO:0000313" key="13">
    <source>
        <dbReference type="Proteomes" id="UP000187455"/>
    </source>
</evidence>
<gene>
    <name evidence="12" type="ORF">AYI68_g7893</name>
</gene>
<feature type="repeat" description="Solcar" evidence="9">
    <location>
        <begin position="6"/>
        <end position="86"/>
    </location>
</feature>
<evidence type="ECO:0000256" key="1">
    <source>
        <dbReference type="ARBA" id="ARBA00004225"/>
    </source>
</evidence>
<dbReference type="EMBL" id="LSSL01007309">
    <property type="protein sequence ID" value="OLY78066.1"/>
    <property type="molecule type" value="Genomic_DNA"/>
</dbReference>
<dbReference type="GO" id="GO:0055085">
    <property type="term" value="P:transmembrane transport"/>
    <property type="evidence" value="ECO:0007669"/>
    <property type="project" value="InterPro"/>
</dbReference>
<dbReference type="Proteomes" id="UP000187455">
    <property type="component" value="Unassembled WGS sequence"/>
</dbReference>
<sequence>MDKDKPPFYLGGVASVLACTVSTPGDLIKVRLQTSKGQMKSVISAATEIIVGQGITGLFTGLSAQMLRQATYSTTRFGVYEAITNQFKSGKSRFHPLKMHELIFASSVGGLLGGLVGNPFDVAVVRMQTDFKLPPSERKNYKHGVDALIKIARTEGFSKLYSGLIPNLGVSMVMTISQIASYDFFKQNIIKYSNLNPTDPSLHFISSILASLTAATAVSPIDVSKTRIMNSKTKEYNGLLDALIKIPRQEGFIALFKGWTPSFLRLAPHTILMFLILEQLKILYLKYQYKERPPNIL</sequence>
<dbReference type="InterPro" id="IPR018108">
    <property type="entry name" value="MCP_transmembrane"/>
</dbReference>
<comment type="caution">
    <text evidence="12">The sequence shown here is derived from an EMBL/GenBank/DDBJ whole genome shotgun (WGS) entry which is preliminary data.</text>
</comment>
<keyword evidence="5" id="KW-0677">Repeat</keyword>
<keyword evidence="7" id="KW-0496">Mitochondrion</keyword>